<dbReference type="GO" id="GO:0006772">
    <property type="term" value="P:thiamine metabolic process"/>
    <property type="evidence" value="ECO:0007669"/>
    <property type="project" value="UniProtKB-ARBA"/>
</dbReference>
<dbReference type="PANTHER" id="PTHR11947">
    <property type="entry name" value="PYRUVATE DEHYDROGENASE KINASE"/>
    <property type="match status" value="1"/>
</dbReference>
<dbReference type="PANTHER" id="PTHR11947:SF3">
    <property type="entry name" value="[PYRUVATE DEHYDROGENASE (ACETYL-TRANSFERRING)] KINASE, MITOCHONDRIAL"/>
    <property type="match status" value="1"/>
</dbReference>
<dbReference type="GO" id="GO:0005524">
    <property type="term" value="F:ATP binding"/>
    <property type="evidence" value="ECO:0007669"/>
    <property type="project" value="UniProtKB-UniRule"/>
</dbReference>
<keyword evidence="6 8" id="KW-0496">Mitochondrion</keyword>
<organism evidence="10 11">
    <name type="scientific">Auxenochlorella protothecoides</name>
    <name type="common">Green microalga</name>
    <name type="synonym">Chlorella protothecoides</name>
    <dbReference type="NCBI Taxonomy" id="3075"/>
    <lineage>
        <taxon>Eukaryota</taxon>
        <taxon>Viridiplantae</taxon>
        <taxon>Chlorophyta</taxon>
        <taxon>core chlorophytes</taxon>
        <taxon>Trebouxiophyceae</taxon>
        <taxon>Chlorellales</taxon>
        <taxon>Chlorellaceae</taxon>
        <taxon>Auxenochlorella</taxon>
    </lineage>
</organism>
<dbReference type="AlphaFoldDB" id="A0A3M7L4G0"/>
<evidence type="ECO:0000313" key="11">
    <source>
        <dbReference type="Proteomes" id="UP000279271"/>
    </source>
</evidence>
<comment type="catalytic activity">
    <reaction evidence="7">
        <text>L-seryl-[pyruvate dehydrogenase E1 alpha subunit] + ATP = O-phospho-L-seryl-[pyruvate dehydrogenase E1 alpha subunit] + ADP + H(+)</text>
        <dbReference type="Rhea" id="RHEA:23052"/>
        <dbReference type="Rhea" id="RHEA-COMP:13689"/>
        <dbReference type="Rhea" id="RHEA-COMP:13690"/>
        <dbReference type="ChEBI" id="CHEBI:15378"/>
        <dbReference type="ChEBI" id="CHEBI:29999"/>
        <dbReference type="ChEBI" id="CHEBI:30616"/>
        <dbReference type="ChEBI" id="CHEBI:83421"/>
        <dbReference type="ChEBI" id="CHEBI:456216"/>
        <dbReference type="EC" id="2.7.11.2"/>
    </reaction>
</comment>
<dbReference type="Pfam" id="PF02518">
    <property type="entry name" value="HATPase_c"/>
    <property type="match status" value="1"/>
</dbReference>
<keyword evidence="3 8" id="KW-0547">Nucleotide-binding</keyword>
<reference evidence="11" key="1">
    <citation type="journal article" date="2018" name="Algal Res.">
        <title>Characterization of plant carbon substrate utilization by Auxenochlorella protothecoides.</title>
        <authorList>
            <person name="Vogler B.W."/>
            <person name="Starkenburg S.R."/>
            <person name="Sudasinghe N."/>
            <person name="Schambach J.Y."/>
            <person name="Rollin J.A."/>
            <person name="Pattathil S."/>
            <person name="Barry A.N."/>
        </authorList>
    </citation>
    <scope>NUCLEOTIDE SEQUENCE [LARGE SCALE GENOMIC DNA]</scope>
    <source>
        <strain evidence="11">UTEX 25</strain>
    </source>
</reference>
<comment type="similarity">
    <text evidence="1 8">Belongs to the PDK/BCKDK protein kinase family.</text>
</comment>
<evidence type="ECO:0000256" key="6">
    <source>
        <dbReference type="ARBA" id="ARBA00023128"/>
    </source>
</evidence>
<dbReference type="InterPro" id="IPR018955">
    <property type="entry name" value="BCDHK/PDK_N"/>
</dbReference>
<accession>A0A3M7L4G0</accession>
<evidence type="ECO:0000256" key="8">
    <source>
        <dbReference type="RuleBase" id="RU366032"/>
    </source>
</evidence>
<dbReference type="GO" id="GO:0004740">
    <property type="term" value="F:pyruvate dehydrogenase (acetyl-transferring) kinase activity"/>
    <property type="evidence" value="ECO:0007669"/>
    <property type="project" value="UniProtKB-EC"/>
</dbReference>
<keyword evidence="2 8" id="KW-0808">Transferase</keyword>
<dbReference type="InterPro" id="IPR005467">
    <property type="entry name" value="His_kinase_dom"/>
</dbReference>
<sequence>TGPRLADHWEKSVVDDVFSSALRKQTGVSLKYMLDFGSRPIERQLILSAQFLHNELPVRLAHRVAELENSPYGLSAKPHVLKVRDWYVESFKELRAFSRIRNASDEEEFTNLLRHIYFRHRNVVPVLAMGVAELKRELQHEVGLNDLPDIHQMLDSFYLSRIGIRMLIGQHVALHEPQKENHIGLIDTRCSPGVVCADAIADARMICMREKGSAPEVSIYGDPGFAFPYVPSHLHHMVFELVKNSLRAVYDRWEDAAQEPPPIRVVVAEGEEDICIKVSDEGGGIARSGQPKIWTYLYTTARSPLEDIRDRSAGSTESAEGPSVLAGYGYGLPISRLYARYFGGDLQMISMENYGTDAYLHLNRLGNHAEAWRDSVRAPFLDRCKDGSVDPRDFETWLIQDFFFARECTRFIALNVANAPFKLFPTLLGGLTAIDDELQWFQGELEKRNVIVEEHNPLPTCAQYIEYLNKSTGIPYAVQLTILWVVEKAYHDSWRLNSPMEEPYGTYAQRWASDAFAEYILALEGHLDTLMETEGSAVREAASEAFLEVCKLEKEFWGMRPRTRVHRAVQIPPDQGMSVCNDLHAEHSTAWSQAVSHPFLEACRDGTLDLKAFDTWLVQDYLFVLEFARFMALAITKAPYRHFHTLLGGIIALEDELSWFQGCLGTRGINLEEEAAKAPCQEYIDYMHSCNDQPYPIHVTVLWAIEKAYHEAWHAHQPPQPNQAPYDYATERWASEPFSKYVKELQAVADDALASATRDERTAARAAFINVCRLERDFWAMAYET</sequence>
<dbReference type="Pfam" id="PF10436">
    <property type="entry name" value="BCDHK_Adom3"/>
    <property type="match status" value="1"/>
</dbReference>
<dbReference type="Proteomes" id="UP000279271">
    <property type="component" value="Unassembled WGS sequence"/>
</dbReference>
<dbReference type="GO" id="GO:0010906">
    <property type="term" value="P:regulation of glucose metabolic process"/>
    <property type="evidence" value="ECO:0007669"/>
    <property type="project" value="TreeGrafter"/>
</dbReference>
<evidence type="ECO:0000256" key="7">
    <source>
        <dbReference type="ARBA" id="ARBA00048201"/>
    </source>
</evidence>
<dbReference type="EMBL" id="QOKY01000130">
    <property type="protein sequence ID" value="RMZ57099.1"/>
    <property type="molecule type" value="Genomic_DNA"/>
</dbReference>
<dbReference type="CDD" id="cd19357">
    <property type="entry name" value="TenA_E_At3g16990-like"/>
    <property type="match status" value="2"/>
</dbReference>
<evidence type="ECO:0000256" key="2">
    <source>
        <dbReference type="ARBA" id="ARBA00022679"/>
    </source>
</evidence>
<evidence type="ECO:0000256" key="4">
    <source>
        <dbReference type="ARBA" id="ARBA00022777"/>
    </source>
</evidence>
<dbReference type="SUPFAM" id="SSF55874">
    <property type="entry name" value="ATPase domain of HSP90 chaperone/DNA topoisomerase II/histidine kinase"/>
    <property type="match status" value="1"/>
</dbReference>
<dbReference type="SUPFAM" id="SSF48613">
    <property type="entry name" value="Heme oxygenase-like"/>
    <property type="match status" value="2"/>
</dbReference>
<dbReference type="InterPro" id="IPR004305">
    <property type="entry name" value="Thiaminase-2/PQQC"/>
</dbReference>
<dbReference type="Gene3D" id="1.20.140.20">
    <property type="entry name" value="Alpha-ketoacid/pyruvate dehydrogenase kinase, N-terminal domain"/>
    <property type="match status" value="1"/>
</dbReference>
<dbReference type="Gene3D" id="1.20.910.10">
    <property type="entry name" value="Heme oxygenase-like"/>
    <property type="match status" value="2"/>
</dbReference>
<feature type="non-terminal residue" evidence="10">
    <location>
        <position position="1"/>
    </location>
</feature>
<proteinExistence type="inferred from homology"/>
<evidence type="ECO:0000256" key="1">
    <source>
        <dbReference type="ARBA" id="ARBA00006155"/>
    </source>
</evidence>
<dbReference type="InterPro" id="IPR036890">
    <property type="entry name" value="HATPase_C_sf"/>
</dbReference>
<dbReference type="InterPro" id="IPR039028">
    <property type="entry name" value="BCKD/PDK"/>
</dbReference>
<dbReference type="Pfam" id="PF03070">
    <property type="entry name" value="TENA_THI-4"/>
    <property type="match status" value="2"/>
</dbReference>
<gene>
    <name evidence="10" type="ORF">APUTEX25_002331</name>
</gene>
<dbReference type="PROSITE" id="PS50109">
    <property type="entry name" value="HIS_KIN"/>
    <property type="match status" value="1"/>
</dbReference>
<name>A0A3M7L4G0_AUXPR</name>
<dbReference type="InterPro" id="IPR003594">
    <property type="entry name" value="HATPase_dom"/>
</dbReference>
<evidence type="ECO:0000313" key="10">
    <source>
        <dbReference type="EMBL" id="RMZ57099.1"/>
    </source>
</evidence>
<evidence type="ECO:0000256" key="3">
    <source>
        <dbReference type="ARBA" id="ARBA00022741"/>
    </source>
</evidence>
<comment type="caution">
    <text evidence="10">The sequence shown here is derived from an EMBL/GenBank/DDBJ whole genome shotgun (WGS) entry which is preliminary data.</text>
</comment>
<dbReference type="SUPFAM" id="SSF69012">
    <property type="entry name" value="alpha-ketoacid dehydrogenase kinase, N-terminal domain"/>
    <property type="match status" value="1"/>
</dbReference>
<evidence type="ECO:0000256" key="5">
    <source>
        <dbReference type="ARBA" id="ARBA00022840"/>
    </source>
</evidence>
<dbReference type="SMART" id="SM00387">
    <property type="entry name" value="HATPase_c"/>
    <property type="match status" value="1"/>
</dbReference>
<feature type="domain" description="Histidine kinase" evidence="9">
    <location>
        <begin position="231"/>
        <end position="366"/>
    </location>
</feature>
<dbReference type="EC" id="2.7.11.-" evidence="8"/>
<keyword evidence="5 8" id="KW-0067">ATP-binding</keyword>
<dbReference type="InterPro" id="IPR036784">
    <property type="entry name" value="AK/P_DHK_N_sf"/>
</dbReference>
<dbReference type="CDD" id="cd16929">
    <property type="entry name" value="HATPase_PDK-like"/>
    <property type="match status" value="1"/>
</dbReference>
<evidence type="ECO:0000259" key="9">
    <source>
        <dbReference type="PROSITE" id="PS50109"/>
    </source>
</evidence>
<dbReference type="Gene3D" id="3.30.565.10">
    <property type="entry name" value="Histidine kinase-like ATPase, C-terminal domain"/>
    <property type="match status" value="1"/>
</dbReference>
<comment type="subcellular location">
    <subcellularLocation>
        <location evidence="8">Mitochondrion matrix</location>
    </subcellularLocation>
</comment>
<dbReference type="GO" id="GO:0005759">
    <property type="term" value="C:mitochondrial matrix"/>
    <property type="evidence" value="ECO:0007669"/>
    <property type="project" value="UniProtKB-SubCell"/>
</dbReference>
<keyword evidence="4 8" id="KW-0418">Kinase</keyword>
<dbReference type="InterPro" id="IPR016084">
    <property type="entry name" value="Haem_Oase-like_multi-hlx"/>
</dbReference>
<protein>
    <recommendedName>
        <fullName evidence="8">Protein-serine/threonine kinase</fullName>
        <ecNumber evidence="8">2.7.11.-</ecNumber>
    </recommendedName>
</protein>